<accession>A0A382AP60</accession>
<organism evidence="1">
    <name type="scientific">marine metagenome</name>
    <dbReference type="NCBI Taxonomy" id="408172"/>
    <lineage>
        <taxon>unclassified sequences</taxon>
        <taxon>metagenomes</taxon>
        <taxon>ecological metagenomes</taxon>
    </lineage>
</organism>
<gene>
    <name evidence="1" type="ORF">METZ01_LOCUS155766</name>
</gene>
<protein>
    <submittedName>
        <fullName evidence="1">Uncharacterized protein</fullName>
    </submittedName>
</protein>
<evidence type="ECO:0000313" key="1">
    <source>
        <dbReference type="EMBL" id="SVB02912.1"/>
    </source>
</evidence>
<sequence length="45" mass="5010">MNVLLIKLCAGAIKNGVFLWEPVLEGERCLLSVISFHSFLLAHNL</sequence>
<proteinExistence type="predicted"/>
<reference evidence="1" key="1">
    <citation type="submission" date="2018-05" db="EMBL/GenBank/DDBJ databases">
        <authorList>
            <person name="Lanie J.A."/>
            <person name="Ng W.-L."/>
            <person name="Kazmierczak K.M."/>
            <person name="Andrzejewski T.M."/>
            <person name="Davidsen T.M."/>
            <person name="Wayne K.J."/>
            <person name="Tettelin H."/>
            <person name="Glass J.I."/>
            <person name="Rusch D."/>
            <person name="Podicherti R."/>
            <person name="Tsui H.-C.T."/>
            <person name="Winkler M.E."/>
        </authorList>
    </citation>
    <scope>NUCLEOTIDE SEQUENCE</scope>
</reference>
<dbReference type="AlphaFoldDB" id="A0A382AP60"/>
<dbReference type="EMBL" id="UINC01026094">
    <property type="protein sequence ID" value="SVB02912.1"/>
    <property type="molecule type" value="Genomic_DNA"/>
</dbReference>
<name>A0A382AP60_9ZZZZ</name>